<evidence type="ECO:0000313" key="3">
    <source>
        <dbReference type="EMBL" id="NGN65910.1"/>
    </source>
</evidence>
<feature type="chain" id="PRO_5026107441" description="Secreted protein" evidence="2">
    <location>
        <begin position="28"/>
        <end position="151"/>
    </location>
</feature>
<sequence length="151" mass="16419">MRSAPRLLIVAAAGLALAAGTGTPAQAASYETTVDRYTDDGDDGGSSGSIDLHEPDNYENTYYSAQFWAKGEDFHLWDFVTDGREAQAVVIVYHPRTGEQLDVDRFKVSPDRHYKLGTPDGSGNIPEGYKVTVRLKAEGLDWAPGILRVTA</sequence>
<comment type="caution">
    <text evidence="3">The sequence shown here is derived from an EMBL/GenBank/DDBJ whole genome shotgun (WGS) entry which is preliminary data.</text>
</comment>
<evidence type="ECO:0000256" key="2">
    <source>
        <dbReference type="SAM" id="SignalP"/>
    </source>
</evidence>
<evidence type="ECO:0000256" key="1">
    <source>
        <dbReference type="SAM" id="MobiDB-lite"/>
    </source>
</evidence>
<name>A0A6G4U2D2_9ACTN</name>
<evidence type="ECO:0008006" key="5">
    <source>
        <dbReference type="Google" id="ProtNLM"/>
    </source>
</evidence>
<reference evidence="3 4" key="1">
    <citation type="submission" date="2020-02" db="EMBL/GenBank/DDBJ databases">
        <title>Whole-genome analyses of novel actinobacteria.</title>
        <authorList>
            <person name="Sahin N."/>
        </authorList>
    </citation>
    <scope>NUCLEOTIDE SEQUENCE [LARGE SCALE GENOMIC DNA]</scope>
    <source>
        <strain evidence="3 4">A7024</strain>
    </source>
</reference>
<feature type="signal peptide" evidence="2">
    <location>
        <begin position="1"/>
        <end position="27"/>
    </location>
</feature>
<dbReference type="Proteomes" id="UP000481583">
    <property type="component" value="Unassembled WGS sequence"/>
</dbReference>
<feature type="region of interest" description="Disordered" evidence="1">
    <location>
        <begin position="35"/>
        <end position="55"/>
    </location>
</feature>
<organism evidence="3 4">
    <name type="scientific">Streptomyces coryli</name>
    <dbReference type="NCBI Taxonomy" id="1128680"/>
    <lineage>
        <taxon>Bacteria</taxon>
        <taxon>Bacillati</taxon>
        <taxon>Actinomycetota</taxon>
        <taxon>Actinomycetes</taxon>
        <taxon>Kitasatosporales</taxon>
        <taxon>Streptomycetaceae</taxon>
        <taxon>Streptomyces</taxon>
    </lineage>
</organism>
<protein>
    <recommendedName>
        <fullName evidence="5">Secreted protein</fullName>
    </recommendedName>
</protein>
<keyword evidence="4" id="KW-1185">Reference proteome</keyword>
<accession>A0A6G4U2D2</accession>
<proteinExistence type="predicted"/>
<dbReference type="EMBL" id="JAAKZV010000077">
    <property type="protein sequence ID" value="NGN65910.1"/>
    <property type="molecule type" value="Genomic_DNA"/>
</dbReference>
<keyword evidence="2" id="KW-0732">Signal</keyword>
<dbReference type="AlphaFoldDB" id="A0A6G4U2D2"/>
<gene>
    <name evidence="3" type="ORF">G5C51_18665</name>
</gene>
<evidence type="ECO:0000313" key="4">
    <source>
        <dbReference type="Proteomes" id="UP000481583"/>
    </source>
</evidence>
<dbReference type="RefSeq" id="WP_165238790.1">
    <property type="nucleotide sequence ID" value="NZ_JAAKZV010000077.1"/>
</dbReference>